<protein>
    <recommendedName>
        <fullName evidence="1">Transposase IS701-like DDE domain-containing protein</fullName>
    </recommendedName>
</protein>
<organism evidence="2 3">
    <name type="scientific">Desulfosporosinus metallidurans</name>
    <dbReference type="NCBI Taxonomy" id="1888891"/>
    <lineage>
        <taxon>Bacteria</taxon>
        <taxon>Bacillati</taxon>
        <taxon>Bacillota</taxon>
        <taxon>Clostridia</taxon>
        <taxon>Eubacteriales</taxon>
        <taxon>Desulfitobacteriaceae</taxon>
        <taxon>Desulfosporosinus</taxon>
    </lineage>
</organism>
<reference evidence="2 3" key="1">
    <citation type="submission" date="2016-09" db="EMBL/GenBank/DDBJ databases">
        <title>Complete genome of Desulfosporosinus sp. OL.</title>
        <authorList>
            <person name="Mardanov A."/>
            <person name="Beletsky A."/>
            <person name="Panova A."/>
            <person name="Karnachuk O."/>
            <person name="Ravin N."/>
        </authorList>
    </citation>
    <scope>NUCLEOTIDE SEQUENCE [LARGE SCALE GENOMIC DNA]</scope>
    <source>
        <strain evidence="2 3">OL</strain>
    </source>
</reference>
<dbReference type="EMBL" id="MLBF01000037">
    <property type="protein sequence ID" value="OLN28962.1"/>
    <property type="molecule type" value="Genomic_DNA"/>
</dbReference>
<sequence length="480" mass="56051">MRKPVKEIENVLQNHGYSINNIICEVMKTFKLKTLCHQVSFQKQAGYSTSEILVLMLMLPLMLLKSVHALYKSESKKVTTMKKDTIYRLKNNEKMPWRALLLVMAKQFQRLVNPTNEMDDKSAFILDDTTIAKTGRRIEQVSRVFDHVAGRKGTKLGFKNLTLGLFDGKIFKPLDFTLQAEKALTKARHRKEQYKKLRDPKSAGAKRIRECHVSKITNGLDMLKRALKQGFKAKYVLVDSWFSSHEFIQTVRELGKNPMHLICGVRKDGRKYLYKGDSFNAKELHSVLKNEGQEKRCRKRNTRYFEAVVDYEGIGQVKLYFCRFPYQKKWRLFLSTDTSLSLLSMLEIYSVRWSIEVFFKETKQYLKLGTCQSRDFDAQIAHITTCYVLYTLLAYFRRVNAYESLDGLFAEIKDELIEKNVAERLWELFDDLLQVVITSIAKSGLVDLLEFKNSHEYEYLKELFENSFLTNQLKALEKAS</sequence>
<evidence type="ECO:0000313" key="2">
    <source>
        <dbReference type="EMBL" id="OLN28962.1"/>
    </source>
</evidence>
<dbReference type="Pfam" id="PF13546">
    <property type="entry name" value="DDE_5"/>
    <property type="match status" value="1"/>
</dbReference>
<comment type="caution">
    <text evidence="2">The sequence shown here is derived from an EMBL/GenBank/DDBJ whole genome shotgun (WGS) entry which is preliminary data.</text>
</comment>
<evidence type="ECO:0000259" key="1">
    <source>
        <dbReference type="Pfam" id="PF13546"/>
    </source>
</evidence>
<keyword evidence="3" id="KW-1185">Reference proteome</keyword>
<name>A0A1Q8QNT6_9FIRM</name>
<dbReference type="RefSeq" id="WP_075366212.1">
    <property type="nucleotide sequence ID" value="NZ_MLBF01000037.1"/>
</dbReference>
<dbReference type="InterPro" id="IPR012337">
    <property type="entry name" value="RNaseH-like_sf"/>
</dbReference>
<dbReference type="AlphaFoldDB" id="A0A1Q8QNT6"/>
<gene>
    <name evidence="2" type="ORF">DSOL_3773</name>
</gene>
<dbReference type="STRING" id="1888891.DSOL_3773"/>
<accession>A0A1Q8QNT6</accession>
<dbReference type="Proteomes" id="UP000186102">
    <property type="component" value="Unassembled WGS sequence"/>
</dbReference>
<dbReference type="OrthoDB" id="29496at2"/>
<evidence type="ECO:0000313" key="3">
    <source>
        <dbReference type="Proteomes" id="UP000186102"/>
    </source>
</evidence>
<proteinExistence type="predicted"/>
<dbReference type="SUPFAM" id="SSF53098">
    <property type="entry name" value="Ribonuclease H-like"/>
    <property type="match status" value="1"/>
</dbReference>
<feature type="domain" description="Transposase IS701-like DDE" evidence="1">
    <location>
        <begin position="80"/>
        <end position="269"/>
    </location>
</feature>
<dbReference type="InterPro" id="IPR038721">
    <property type="entry name" value="IS701-like_DDE_dom"/>
</dbReference>